<sequence length="186" mass="21985">MDKEEKVEQTGNLFERFHHLHEEYGQLWFDETFLHWNWWGSAILGVGAWIFWIFYREKESTHRLLYAGVFVMLISLCLDYIGAALGLWYYTGKATPSFPAWLPFNFCMLPVCIMFLIQTKPHIAAWKKGLFFGALTSYIGEPLFVWADYYVLTGWKYTYSLPIYALIYLFADWLTKRKAFSDACCK</sequence>
<keyword evidence="1" id="KW-0812">Transmembrane</keyword>
<organism evidence="2 3">
    <name type="scientific">Salinibacillus xinjiangensis</name>
    <dbReference type="NCBI Taxonomy" id="1229268"/>
    <lineage>
        <taxon>Bacteria</taxon>
        <taxon>Bacillati</taxon>
        <taxon>Bacillota</taxon>
        <taxon>Bacilli</taxon>
        <taxon>Bacillales</taxon>
        <taxon>Bacillaceae</taxon>
        <taxon>Salinibacillus</taxon>
    </lineage>
</organism>
<comment type="caution">
    <text evidence="2">The sequence shown here is derived from an EMBL/GenBank/DDBJ whole genome shotgun (WGS) entry which is preliminary data.</text>
</comment>
<dbReference type="InterPro" id="IPR048147">
    <property type="entry name" value="CBO0543-like"/>
</dbReference>
<protein>
    <recommendedName>
        <fullName evidence="4">DUF2878 family protein</fullName>
    </recommendedName>
</protein>
<keyword evidence="3" id="KW-1185">Reference proteome</keyword>
<dbReference type="Proteomes" id="UP000480185">
    <property type="component" value="Unassembled WGS sequence"/>
</dbReference>
<keyword evidence="1" id="KW-1133">Transmembrane helix</keyword>
<accession>A0A6G1X9U8</accession>
<dbReference type="AlphaFoldDB" id="A0A6G1X9U8"/>
<dbReference type="OrthoDB" id="1679483at2"/>
<dbReference type="RefSeq" id="WP_153729680.1">
    <property type="nucleotide sequence ID" value="NZ_WJNH01000012.1"/>
</dbReference>
<dbReference type="EMBL" id="WJNH01000012">
    <property type="protein sequence ID" value="MRG87791.1"/>
    <property type="molecule type" value="Genomic_DNA"/>
</dbReference>
<dbReference type="NCBIfam" id="NF041644">
    <property type="entry name" value="CBO0543_fam"/>
    <property type="match status" value="1"/>
</dbReference>
<name>A0A6G1X9U8_9BACI</name>
<gene>
    <name evidence="2" type="ORF">GH754_16120</name>
</gene>
<evidence type="ECO:0000256" key="1">
    <source>
        <dbReference type="SAM" id="Phobius"/>
    </source>
</evidence>
<feature type="transmembrane region" description="Helical" evidence="1">
    <location>
        <begin position="100"/>
        <end position="117"/>
    </location>
</feature>
<feature type="transmembrane region" description="Helical" evidence="1">
    <location>
        <begin position="129"/>
        <end position="151"/>
    </location>
</feature>
<proteinExistence type="predicted"/>
<evidence type="ECO:0000313" key="2">
    <source>
        <dbReference type="EMBL" id="MRG87791.1"/>
    </source>
</evidence>
<reference evidence="2 3" key="1">
    <citation type="submission" date="2019-11" db="EMBL/GenBank/DDBJ databases">
        <authorList>
            <person name="Li J."/>
        </authorList>
    </citation>
    <scope>NUCLEOTIDE SEQUENCE [LARGE SCALE GENOMIC DNA]</scope>
    <source>
        <strain evidence="2 3">J4</strain>
    </source>
</reference>
<feature type="transmembrane region" description="Helical" evidence="1">
    <location>
        <begin position="157"/>
        <end position="174"/>
    </location>
</feature>
<feature type="transmembrane region" description="Helical" evidence="1">
    <location>
        <begin position="64"/>
        <end position="88"/>
    </location>
</feature>
<feature type="transmembrane region" description="Helical" evidence="1">
    <location>
        <begin position="36"/>
        <end position="55"/>
    </location>
</feature>
<evidence type="ECO:0000313" key="3">
    <source>
        <dbReference type="Proteomes" id="UP000480185"/>
    </source>
</evidence>
<evidence type="ECO:0008006" key="4">
    <source>
        <dbReference type="Google" id="ProtNLM"/>
    </source>
</evidence>
<keyword evidence="1" id="KW-0472">Membrane</keyword>